<dbReference type="InterPro" id="IPR016162">
    <property type="entry name" value="Ald_DH_N"/>
</dbReference>
<dbReference type="EMBL" id="CADCVD010000087">
    <property type="protein sequence ID" value="CAA9446298.1"/>
    <property type="molecule type" value="Genomic_DNA"/>
</dbReference>
<accession>A0A6J4QNZ3</accession>
<comment type="catalytic activity">
    <reaction evidence="5">
        <text>succinate semialdehyde + NADP(+) + H2O = succinate + NADPH + 2 H(+)</text>
        <dbReference type="Rhea" id="RHEA:13213"/>
        <dbReference type="ChEBI" id="CHEBI:15377"/>
        <dbReference type="ChEBI" id="CHEBI:15378"/>
        <dbReference type="ChEBI" id="CHEBI:30031"/>
        <dbReference type="ChEBI" id="CHEBI:57706"/>
        <dbReference type="ChEBI" id="CHEBI:57783"/>
        <dbReference type="ChEBI" id="CHEBI:58349"/>
        <dbReference type="EC" id="1.2.1.79"/>
    </reaction>
</comment>
<dbReference type="InterPro" id="IPR016163">
    <property type="entry name" value="Ald_DH_C"/>
</dbReference>
<evidence type="ECO:0000256" key="2">
    <source>
        <dbReference type="ARBA" id="ARBA00022857"/>
    </source>
</evidence>
<feature type="active site" evidence="6">
    <location>
        <position position="261"/>
    </location>
</feature>
<dbReference type="GO" id="GO:0036243">
    <property type="term" value="F:succinate-semialdehyde dehydrogenase (NADP+) activity"/>
    <property type="evidence" value="ECO:0007669"/>
    <property type="project" value="UniProtKB-EC"/>
</dbReference>
<gene>
    <name evidence="9" type="ORF">AVDCRST_MAG37-1858</name>
</gene>
<organism evidence="9">
    <name type="scientific">uncultured Rubrobacteraceae bacterium</name>
    <dbReference type="NCBI Taxonomy" id="349277"/>
    <lineage>
        <taxon>Bacteria</taxon>
        <taxon>Bacillati</taxon>
        <taxon>Actinomycetota</taxon>
        <taxon>Rubrobacteria</taxon>
        <taxon>Rubrobacterales</taxon>
        <taxon>Rubrobacteraceae</taxon>
        <taxon>environmental samples</taxon>
    </lineage>
</organism>
<dbReference type="Gene3D" id="3.40.309.10">
    <property type="entry name" value="Aldehyde Dehydrogenase, Chain A, domain 2"/>
    <property type="match status" value="1"/>
</dbReference>
<dbReference type="InterPro" id="IPR016161">
    <property type="entry name" value="Ald_DH/histidinol_DH"/>
</dbReference>
<protein>
    <recommendedName>
        <fullName evidence="4">succinate-semialdehyde dehydrogenase (NADP(+))</fullName>
        <ecNumber evidence="4">1.2.1.79</ecNumber>
    </recommendedName>
</protein>
<evidence type="ECO:0000256" key="5">
    <source>
        <dbReference type="ARBA" id="ARBA00048559"/>
    </source>
</evidence>
<evidence type="ECO:0000256" key="4">
    <source>
        <dbReference type="ARBA" id="ARBA00039122"/>
    </source>
</evidence>
<sequence length="525" mass="57061">MTDTRVARTGAVNARLIERLKARISVPVEGREMLPSFVPFTGELLGDAPRGTREDVREAVDRARAAQGAWARRSVGERARVLRRFHALVLSRQDEILDLVQVESGKARGHAFEEVADCAIVARYYAHHAAEHLRPRRRRGALPGLTSTREYRHPKGVVGIISPWNYPLTLAVTDSLPALVAGNAVVLKPDRQTSFTALWAAELLDEAGLPRGLFGVVTGEGREAGAALIGEVDYVSFTGSTATGRTVARQAGERLIGCSLELGGKNAMILLEDADLERATEGAVRGCFSNAGQLCISIERLFVHDSIFDRFVQRFVEKTRALRLGPAFDYSTDVGSLVSRKQLDTVEEHVRDAVAEGATVLAGGRSRPDLGPLFYEPTILTDVRAGMTLFADETFGPVVSLQRFRSVDEAVEKTNDTPYGLNASVWTRDARRGREVAAQIHAGTVNVNDAYAAAWASTDAPMGGMKDSGLGRRHGEEGILRYTDSQTVAVQRLFSLSGPPGVSGERYARFLSGVLKVFEKVPGLR</sequence>
<dbReference type="PROSITE" id="PS00687">
    <property type="entry name" value="ALDEHYDE_DEHYDR_GLU"/>
    <property type="match status" value="1"/>
</dbReference>
<dbReference type="FunFam" id="3.40.605.10:FF:000010">
    <property type="entry name" value="N-succinylglutamate 5-semialdehyde dehydrogenase"/>
    <property type="match status" value="1"/>
</dbReference>
<dbReference type="EC" id="1.2.1.79" evidence="4"/>
<evidence type="ECO:0000256" key="7">
    <source>
        <dbReference type="RuleBase" id="RU003345"/>
    </source>
</evidence>
<dbReference type="NCBIfam" id="NF006916">
    <property type="entry name" value="PRK09407.1"/>
    <property type="match status" value="1"/>
</dbReference>
<dbReference type="CDD" id="cd07101">
    <property type="entry name" value="ALDH_SSADH2_GabD2"/>
    <property type="match status" value="1"/>
</dbReference>
<evidence type="ECO:0000259" key="8">
    <source>
        <dbReference type="Pfam" id="PF00171"/>
    </source>
</evidence>
<evidence type="ECO:0000256" key="6">
    <source>
        <dbReference type="PROSITE-ProRule" id="PRU10007"/>
    </source>
</evidence>
<proteinExistence type="inferred from homology"/>
<name>A0A6J4QNZ3_9ACTN</name>
<dbReference type="Pfam" id="PF00171">
    <property type="entry name" value="Aldedh"/>
    <property type="match status" value="1"/>
</dbReference>
<keyword evidence="3 7" id="KW-0560">Oxidoreductase</keyword>
<keyword evidence="2" id="KW-0521">NADP</keyword>
<dbReference type="AlphaFoldDB" id="A0A6J4QNZ3"/>
<dbReference type="InterPro" id="IPR015590">
    <property type="entry name" value="Aldehyde_DH_dom"/>
</dbReference>
<dbReference type="FunFam" id="3.40.309.10:FF:000009">
    <property type="entry name" value="Aldehyde dehydrogenase A"/>
    <property type="match status" value="1"/>
</dbReference>
<evidence type="ECO:0000256" key="1">
    <source>
        <dbReference type="ARBA" id="ARBA00009986"/>
    </source>
</evidence>
<dbReference type="Gene3D" id="3.40.605.10">
    <property type="entry name" value="Aldehyde Dehydrogenase, Chain A, domain 1"/>
    <property type="match status" value="1"/>
</dbReference>
<evidence type="ECO:0000256" key="3">
    <source>
        <dbReference type="ARBA" id="ARBA00023002"/>
    </source>
</evidence>
<feature type="domain" description="Aldehyde dehydrogenase" evidence="8">
    <location>
        <begin position="32"/>
        <end position="488"/>
    </location>
</feature>
<dbReference type="SUPFAM" id="SSF53720">
    <property type="entry name" value="ALDH-like"/>
    <property type="match status" value="1"/>
</dbReference>
<dbReference type="PANTHER" id="PTHR11699">
    <property type="entry name" value="ALDEHYDE DEHYDROGENASE-RELATED"/>
    <property type="match status" value="1"/>
</dbReference>
<evidence type="ECO:0000313" key="9">
    <source>
        <dbReference type="EMBL" id="CAA9446298.1"/>
    </source>
</evidence>
<dbReference type="InterPro" id="IPR029510">
    <property type="entry name" value="Ald_DH_CS_GLU"/>
</dbReference>
<comment type="similarity">
    <text evidence="1 7">Belongs to the aldehyde dehydrogenase family.</text>
</comment>
<reference evidence="9" key="1">
    <citation type="submission" date="2020-02" db="EMBL/GenBank/DDBJ databases">
        <authorList>
            <person name="Meier V. D."/>
        </authorList>
    </citation>
    <scope>NUCLEOTIDE SEQUENCE</scope>
    <source>
        <strain evidence="9">AVDCRST_MAG37</strain>
    </source>
</reference>